<feature type="non-terminal residue" evidence="1">
    <location>
        <position position="1"/>
    </location>
</feature>
<dbReference type="Proteomes" id="UP000054630">
    <property type="component" value="Unassembled WGS sequence"/>
</dbReference>
<evidence type="ECO:0000313" key="1">
    <source>
        <dbReference type="EMBL" id="KRX11561.1"/>
    </source>
</evidence>
<name>A0A0V0RAM3_9BILA</name>
<dbReference type="AlphaFoldDB" id="A0A0V0RAM3"/>
<feature type="non-terminal residue" evidence="1">
    <location>
        <position position="69"/>
    </location>
</feature>
<reference evidence="1 2" key="1">
    <citation type="submission" date="2015-01" db="EMBL/GenBank/DDBJ databases">
        <title>Evolution of Trichinella species and genotypes.</title>
        <authorList>
            <person name="Korhonen P.K."/>
            <person name="Edoardo P."/>
            <person name="Giuseppe L.R."/>
            <person name="Gasser R.B."/>
        </authorList>
    </citation>
    <scope>NUCLEOTIDE SEQUENCE [LARGE SCALE GENOMIC DNA]</scope>
    <source>
        <strain evidence="1">ISS37</strain>
    </source>
</reference>
<gene>
    <name evidence="1" type="ORF">T07_4550</name>
</gene>
<sequence>LSHYLSKSSSIVIKLTMKDAMEVSWTMPLSSSLTMVALTVKMTILTKDMIPHVTPTGKMPGWFQLILMT</sequence>
<protein>
    <submittedName>
        <fullName evidence="1">Uncharacterized protein</fullName>
    </submittedName>
</protein>
<evidence type="ECO:0000313" key="2">
    <source>
        <dbReference type="Proteomes" id="UP000054630"/>
    </source>
</evidence>
<comment type="caution">
    <text evidence="1">The sequence shown here is derived from an EMBL/GenBank/DDBJ whole genome shotgun (WGS) entry which is preliminary data.</text>
</comment>
<organism evidence="1 2">
    <name type="scientific">Trichinella nelsoni</name>
    <dbReference type="NCBI Taxonomy" id="6336"/>
    <lineage>
        <taxon>Eukaryota</taxon>
        <taxon>Metazoa</taxon>
        <taxon>Ecdysozoa</taxon>
        <taxon>Nematoda</taxon>
        <taxon>Enoplea</taxon>
        <taxon>Dorylaimia</taxon>
        <taxon>Trichinellida</taxon>
        <taxon>Trichinellidae</taxon>
        <taxon>Trichinella</taxon>
    </lineage>
</organism>
<dbReference type="EMBL" id="JYDL01001919">
    <property type="protein sequence ID" value="KRX11561.1"/>
    <property type="molecule type" value="Genomic_DNA"/>
</dbReference>
<accession>A0A0V0RAM3</accession>
<keyword evidence="2" id="KW-1185">Reference proteome</keyword>
<proteinExistence type="predicted"/>